<keyword evidence="2" id="KW-1133">Transmembrane helix</keyword>
<feature type="transmembrane region" description="Helical" evidence="2">
    <location>
        <begin position="65"/>
        <end position="83"/>
    </location>
</feature>
<evidence type="ECO:0000256" key="1">
    <source>
        <dbReference type="SAM" id="MobiDB-lite"/>
    </source>
</evidence>
<evidence type="ECO:0000256" key="2">
    <source>
        <dbReference type="SAM" id="Phobius"/>
    </source>
</evidence>
<dbReference type="Proteomes" id="UP000460718">
    <property type="component" value="Unassembled WGS sequence"/>
</dbReference>
<protein>
    <recommendedName>
        <fullName evidence="5">Transmembrane protein</fullName>
    </recommendedName>
</protein>
<evidence type="ECO:0000313" key="4">
    <source>
        <dbReference type="Proteomes" id="UP000460718"/>
    </source>
</evidence>
<proteinExistence type="predicted"/>
<sequence>MSTIAKVEVKPQGNDHHARNSWTPGISTQSTQAAPIRPQPAARESLYLVGPRAKKKLMRWHIFNIVRRLVVIAAAIQYIIISMQASWSTVQALRGTHNPPESFRVFTATLISGYVGKGLIGESPLVKKVLGGDTTPRNYTVFLESKNETSFQNCSGLPKFNPAIYNFDYLSNAYLEMAHDVKYNVTVLEDVELLAVVVDCSFTNLKTGDNAMVRFFNLVRSRSNPENVYMVTMSLNVQDYEIRDRNKKGPCILSMISIAQDMRAGNIGQFYLMALTYPYERAMQFEVYEFLGITEDSYLDLRSVPRDPLTQPVNHVVTSRKRGFFDGQEQSNIRYMYTLLESNSTNAQSRWEWLGEATIFSLGVLCLVAYQNARTGKLWIGDPFASVSTAGLVSRGVLVVLSWYLNSFWMLFEFCMSIGGQISKTQIVRVHTELVHADVLVVYLSLVGLLSSLFRERIDPSVAIFLFEVIYSKHLSLVASASAVIRKEVVKYSDIVFRLGVPKVSSAVAKMAPFRLWTAFQIPLEKDGTFLFASFFPYAILLSIIAGFALLHKIYRHFFPEKNRQRSSVMSRERSSISEKTALDLKGNLTNFEISTGAELQTRFGIISDYNNYVYFKGMKFASADGVYCSGYVIANGKMLVSVKHLLSVVMIKATRSRFANVYVYEVEGNTVKDTARLVYPETFTWSDLWYLNVTVLL</sequence>
<dbReference type="EMBL" id="QXFW01000203">
    <property type="protein sequence ID" value="KAE9020712.1"/>
    <property type="molecule type" value="Genomic_DNA"/>
</dbReference>
<evidence type="ECO:0000313" key="3">
    <source>
        <dbReference type="EMBL" id="KAE9020712.1"/>
    </source>
</evidence>
<gene>
    <name evidence="3" type="ORF">PF011_g5272</name>
</gene>
<reference evidence="3 4" key="1">
    <citation type="submission" date="2018-09" db="EMBL/GenBank/DDBJ databases">
        <title>Genomic investigation of the strawberry pathogen Phytophthora fragariae indicates pathogenicity is determined by transcriptional variation in three key races.</title>
        <authorList>
            <person name="Adams T.M."/>
            <person name="Armitage A.D."/>
            <person name="Sobczyk M.K."/>
            <person name="Bates H.J."/>
            <person name="Dunwell J.M."/>
            <person name="Nellist C.F."/>
            <person name="Harrison R.J."/>
        </authorList>
    </citation>
    <scope>NUCLEOTIDE SEQUENCE [LARGE SCALE GENOMIC DNA]</scope>
    <source>
        <strain evidence="3 4">SCRP245</strain>
    </source>
</reference>
<evidence type="ECO:0008006" key="5">
    <source>
        <dbReference type="Google" id="ProtNLM"/>
    </source>
</evidence>
<accession>A0A6A3LMW4</accession>
<name>A0A6A3LMW4_9STRA</name>
<organism evidence="3 4">
    <name type="scientific">Phytophthora fragariae</name>
    <dbReference type="NCBI Taxonomy" id="53985"/>
    <lineage>
        <taxon>Eukaryota</taxon>
        <taxon>Sar</taxon>
        <taxon>Stramenopiles</taxon>
        <taxon>Oomycota</taxon>
        <taxon>Peronosporomycetes</taxon>
        <taxon>Peronosporales</taxon>
        <taxon>Peronosporaceae</taxon>
        <taxon>Phytophthora</taxon>
    </lineage>
</organism>
<feature type="transmembrane region" description="Helical" evidence="2">
    <location>
        <begin position="530"/>
        <end position="551"/>
    </location>
</feature>
<comment type="caution">
    <text evidence="3">The sequence shown here is derived from an EMBL/GenBank/DDBJ whole genome shotgun (WGS) entry which is preliminary data.</text>
</comment>
<feature type="compositionally biased region" description="Basic and acidic residues" evidence="1">
    <location>
        <begin position="7"/>
        <end position="18"/>
    </location>
</feature>
<feature type="compositionally biased region" description="Polar residues" evidence="1">
    <location>
        <begin position="20"/>
        <end position="31"/>
    </location>
</feature>
<feature type="region of interest" description="Disordered" evidence="1">
    <location>
        <begin position="1"/>
        <end position="38"/>
    </location>
</feature>
<keyword evidence="2" id="KW-0472">Membrane</keyword>
<dbReference type="AlphaFoldDB" id="A0A6A3LMW4"/>
<keyword evidence="2" id="KW-0812">Transmembrane</keyword>